<dbReference type="PIRSF" id="PIRSF000138">
    <property type="entry name" value="Al-hdrx_acd_dh"/>
    <property type="match status" value="1"/>
</dbReference>
<dbReference type="Gene3D" id="3.20.20.70">
    <property type="entry name" value="Aldolase class I"/>
    <property type="match status" value="1"/>
</dbReference>
<dbReference type="PANTHER" id="PTHR10578:SF86">
    <property type="entry name" value="DEPENDENT DEHYDROGENASE, PUTATIVE (AFU_ORTHOLOGUE AFUA_6G02720)-RELATED"/>
    <property type="match status" value="1"/>
</dbReference>
<comment type="similarity">
    <text evidence="5">Belongs to the FMN-dependent alpha-hydroxy acid dehydrogenase family.</text>
</comment>
<dbReference type="PANTHER" id="PTHR10578">
    <property type="entry name" value="S -2-HYDROXY-ACID OXIDASE-RELATED"/>
    <property type="match status" value="1"/>
</dbReference>
<evidence type="ECO:0000256" key="4">
    <source>
        <dbReference type="ARBA" id="ARBA00023002"/>
    </source>
</evidence>
<dbReference type="InterPro" id="IPR037396">
    <property type="entry name" value="FMN_HAD"/>
</dbReference>
<dbReference type="InterPro" id="IPR012133">
    <property type="entry name" value="Alpha-hydoxy_acid_DH_FMN"/>
</dbReference>
<name>A0A9W9K552_9EURO</name>
<evidence type="ECO:0000256" key="3">
    <source>
        <dbReference type="ARBA" id="ARBA00022643"/>
    </source>
</evidence>
<feature type="binding site" evidence="7">
    <location>
        <position position="179"/>
    </location>
    <ligand>
        <name>FMN</name>
        <dbReference type="ChEBI" id="CHEBI:58210"/>
    </ligand>
</feature>
<feature type="binding site" evidence="7">
    <location>
        <position position="290"/>
    </location>
    <ligand>
        <name>glyoxylate</name>
        <dbReference type="ChEBI" id="CHEBI:36655"/>
    </ligand>
</feature>
<dbReference type="AlphaFoldDB" id="A0A9W9K552"/>
<evidence type="ECO:0000256" key="7">
    <source>
        <dbReference type="PIRSR" id="PIRSR000138-2"/>
    </source>
</evidence>
<evidence type="ECO:0000259" key="8">
    <source>
        <dbReference type="PROSITE" id="PS51349"/>
    </source>
</evidence>
<evidence type="ECO:0000313" key="9">
    <source>
        <dbReference type="EMBL" id="KAJ5092522.1"/>
    </source>
</evidence>
<proteinExistence type="inferred from homology"/>
<dbReference type="OrthoDB" id="25826at2759"/>
<feature type="binding site" evidence="7">
    <location>
        <position position="153"/>
    </location>
    <ligand>
        <name>glyoxylate</name>
        <dbReference type="ChEBI" id="CHEBI:36655"/>
    </ligand>
</feature>
<feature type="binding site" evidence="7">
    <location>
        <position position="293"/>
    </location>
    <ligand>
        <name>glyoxylate</name>
        <dbReference type="ChEBI" id="CHEBI:36655"/>
    </ligand>
</feature>
<dbReference type="InterPro" id="IPR008259">
    <property type="entry name" value="FMN_hydac_DH_AS"/>
</dbReference>
<feature type="binding site" evidence="7">
    <location>
        <position position="47"/>
    </location>
    <ligand>
        <name>glyoxylate</name>
        <dbReference type="ChEBI" id="CHEBI:36655"/>
    </ligand>
</feature>
<dbReference type="RefSeq" id="XP_056510717.1">
    <property type="nucleotide sequence ID" value="XM_056657917.1"/>
</dbReference>
<dbReference type="InterPro" id="IPR037350">
    <property type="entry name" value="LMO_FMN"/>
</dbReference>
<comment type="caution">
    <text evidence="9">The sequence shown here is derived from an EMBL/GenBank/DDBJ whole genome shotgun (WGS) entry which is preliminary data.</text>
</comment>
<dbReference type="GO" id="GO:0016491">
    <property type="term" value="F:oxidoreductase activity"/>
    <property type="evidence" value="ECO:0007669"/>
    <property type="project" value="UniProtKB-KW"/>
</dbReference>
<dbReference type="SUPFAM" id="SSF51395">
    <property type="entry name" value="FMN-linked oxidoreductases"/>
    <property type="match status" value="1"/>
</dbReference>
<gene>
    <name evidence="9" type="ORF">NUU61_007392</name>
</gene>
<dbReference type="InterPro" id="IPR000262">
    <property type="entry name" value="FMN-dep_DH"/>
</dbReference>
<organism evidence="9 10">
    <name type="scientific">Penicillium alfredii</name>
    <dbReference type="NCBI Taxonomy" id="1506179"/>
    <lineage>
        <taxon>Eukaryota</taxon>
        <taxon>Fungi</taxon>
        <taxon>Dikarya</taxon>
        <taxon>Ascomycota</taxon>
        <taxon>Pezizomycotina</taxon>
        <taxon>Eurotiomycetes</taxon>
        <taxon>Eurotiomycetidae</taxon>
        <taxon>Eurotiales</taxon>
        <taxon>Aspergillaceae</taxon>
        <taxon>Penicillium</taxon>
    </lineage>
</organism>
<keyword evidence="3 7" id="KW-0288">FMN</keyword>
<dbReference type="GeneID" id="81397086"/>
<evidence type="ECO:0000256" key="6">
    <source>
        <dbReference type="PIRSR" id="PIRSR000138-1"/>
    </source>
</evidence>
<reference evidence="9" key="2">
    <citation type="journal article" date="2023" name="IMA Fungus">
        <title>Comparative genomic study of the Penicillium genus elucidates a diverse pangenome and 15 lateral gene transfer events.</title>
        <authorList>
            <person name="Petersen C."/>
            <person name="Sorensen T."/>
            <person name="Nielsen M.R."/>
            <person name="Sondergaard T.E."/>
            <person name="Sorensen J.L."/>
            <person name="Fitzpatrick D.A."/>
            <person name="Frisvad J.C."/>
            <person name="Nielsen K.L."/>
        </authorList>
    </citation>
    <scope>NUCLEOTIDE SEQUENCE</scope>
    <source>
        <strain evidence="9">IBT 34128</strain>
    </source>
</reference>
<feature type="binding site" evidence="7">
    <location>
        <begin position="321"/>
        <end position="325"/>
    </location>
    <ligand>
        <name>FMN</name>
        <dbReference type="ChEBI" id="CHEBI:58210"/>
    </ligand>
</feature>
<comment type="cofactor">
    <cofactor evidence="1">
        <name>FMN</name>
        <dbReference type="ChEBI" id="CHEBI:58210"/>
    </cofactor>
</comment>
<feature type="binding site" evidence="7">
    <location>
        <position position="129"/>
    </location>
    <ligand>
        <name>FMN</name>
        <dbReference type="ChEBI" id="CHEBI:58210"/>
    </ligand>
</feature>
<dbReference type="EMBL" id="JAPMSZ010000009">
    <property type="protein sequence ID" value="KAJ5092522.1"/>
    <property type="molecule type" value="Genomic_DNA"/>
</dbReference>
<dbReference type="PROSITE" id="PS51349">
    <property type="entry name" value="FMN_HYDROXY_ACID_DH_2"/>
    <property type="match status" value="1"/>
</dbReference>
<dbReference type="CDD" id="cd03332">
    <property type="entry name" value="LMO_FMN"/>
    <property type="match status" value="1"/>
</dbReference>
<reference evidence="9" key="1">
    <citation type="submission" date="2022-11" db="EMBL/GenBank/DDBJ databases">
        <authorList>
            <person name="Petersen C."/>
        </authorList>
    </citation>
    <scope>NUCLEOTIDE SEQUENCE</scope>
    <source>
        <strain evidence="9">IBT 34128</strain>
    </source>
</reference>
<evidence type="ECO:0000256" key="5">
    <source>
        <dbReference type="ARBA" id="ARBA00024042"/>
    </source>
</evidence>
<accession>A0A9W9K552</accession>
<feature type="binding site" evidence="7">
    <location>
        <begin position="100"/>
        <end position="102"/>
    </location>
    <ligand>
        <name>FMN</name>
        <dbReference type="ChEBI" id="CHEBI:58210"/>
    </ligand>
</feature>
<dbReference type="FunFam" id="3.20.20.70:FF:000132">
    <property type="entry name" value="FMN dependent dehydrogenase"/>
    <property type="match status" value="1"/>
</dbReference>
<feature type="binding site" evidence="7">
    <location>
        <position position="151"/>
    </location>
    <ligand>
        <name>FMN</name>
        <dbReference type="ChEBI" id="CHEBI:58210"/>
    </ligand>
</feature>
<sequence>MASNYGSYQTEIYGKGALMGITPSVTTDPRLLEEQARRSMGLRSFNYVAGGAGEKATMDSNRLAFRQWKLIPRMMRNMDDQDVTVELFGQKYDNPLIMAPVGIQGIFHEDKETGLAEVCAEVGVPYTMSTASTCPIEDVAAANQDGKRWYQLYWPQDNDITLSLLQRAKANGFSVLVITLDTWSLAWRPADLDNAYIPFVKGTGCQVGFSDPVFRAKFQKESGTTVEEDVVGAARAWIGDVFSSRPHTWDDLAFVRQHWDGPIVLKGIQHVDDARKALESGCDGIVVSNHGGRQVDGAIGSLDVLPEIVDAVGSRMTVLFDSGVRTGVDVIKALCLGAKAVMVGRPVIYGLGIEGRHGARQVFQGLLADLWQSMGLSGIRSVAECNRRQMRRVQHAGDAKAMM</sequence>
<feature type="binding site" evidence="7">
    <location>
        <position position="188"/>
    </location>
    <ligand>
        <name>glyoxylate</name>
        <dbReference type="ChEBI" id="CHEBI:36655"/>
    </ligand>
</feature>
<dbReference type="PROSITE" id="PS00557">
    <property type="entry name" value="FMN_HYDROXY_ACID_DH_1"/>
    <property type="match status" value="1"/>
</dbReference>
<keyword evidence="10" id="KW-1185">Reference proteome</keyword>
<protein>
    <recommendedName>
        <fullName evidence="8">FMN hydroxy acid dehydrogenase domain-containing protein</fullName>
    </recommendedName>
</protein>
<feature type="domain" description="FMN hydroxy acid dehydrogenase" evidence="8">
    <location>
        <begin position="21"/>
        <end position="395"/>
    </location>
</feature>
<dbReference type="Proteomes" id="UP001141434">
    <property type="component" value="Unassembled WGS sequence"/>
</dbReference>
<keyword evidence="2 7" id="KW-0285">Flavoprotein</keyword>
<evidence type="ECO:0000313" key="10">
    <source>
        <dbReference type="Proteomes" id="UP001141434"/>
    </source>
</evidence>
<feature type="binding site" evidence="7">
    <location>
        <begin position="344"/>
        <end position="345"/>
    </location>
    <ligand>
        <name>FMN</name>
        <dbReference type="ChEBI" id="CHEBI:58210"/>
    </ligand>
</feature>
<dbReference type="GO" id="GO:0010181">
    <property type="term" value="F:FMN binding"/>
    <property type="evidence" value="ECO:0007669"/>
    <property type="project" value="InterPro"/>
</dbReference>
<feature type="active site" description="Proton acceptor" evidence="6">
    <location>
        <position position="290"/>
    </location>
</feature>
<evidence type="ECO:0000256" key="2">
    <source>
        <dbReference type="ARBA" id="ARBA00022630"/>
    </source>
</evidence>
<feature type="binding site" evidence="7">
    <location>
        <position position="266"/>
    </location>
    <ligand>
        <name>FMN</name>
        <dbReference type="ChEBI" id="CHEBI:58210"/>
    </ligand>
</feature>
<keyword evidence="4" id="KW-0560">Oxidoreductase</keyword>
<feature type="binding site" evidence="7">
    <location>
        <position position="288"/>
    </location>
    <ligand>
        <name>FMN</name>
        <dbReference type="ChEBI" id="CHEBI:58210"/>
    </ligand>
</feature>
<dbReference type="Pfam" id="PF01070">
    <property type="entry name" value="FMN_dh"/>
    <property type="match status" value="1"/>
</dbReference>
<dbReference type="InterPro" id="IPR013785">
    <property type="entry name" value="Aldolase_TIM"/>
</dbReference>
<evidence type="ECO:0000256" key="1">
    <source>
        <dbReference type="ARBA" id="ARBA00001917"/>
    </source>
</evidence>